<evidence type="ECO:0000256" key="1">
    <source>
        <dbReference type="SAM" id="MobiDB-lite"/>
    </source>
</evidence>
<dbReference type="GO" id="GO:0030466">
    <property type="term" value="P:silent mating-type cassette heterochromatin formation"/>
    <property type="evidence" value="ECO:0007669"/>
    <property type="project" value="TreeGrafter"/>
</dbReference>
<proteinExistence type="predicted"/>
<evidence type="ECO:0000313" key="3">
    <source>
        <dbReference type="EMBL" id="KZS86627.1"/>
    </source>
</evidence>
<evidence type="ECO:0000313" key="4">
    <source>
        <dbReference type="Proteomes" id="UP000076722"/>
    </source>
</evidence>
<dbReference type="PANTHER" id="PTHR38046:SF1">
    <property type="entry name" value="CRYPTIC LOCI REGULATOR 2"/>
    <property type="match status" value="1"/>
</dbReference>
<dbReference type="InterPro" id="IPR038986">
    <property type="entry name" value="Clr2"/>
</dbReference>
<name>A0A164ME99_9AGAM</name>
<feature type="domain" description="Cryptic loci regulator 2 N-terminal" evidence="2">
    <location>
        <begin position="256"/>
        <end position="322"/>
    </location>
</feature>
<dbReference type="GO" id="GO:0031934">
    <property type="term" value="C:mating-type region heterochromatin"/>
    <property type="evidence" value="ECO:0007669"/>
    <property type="project" value="TreeGrafter"/>
</dbReference>
<dbReference type="Pfam" id="PF16761">
    <property type="entry name" value="Clr2_transil"/>
    <property type="match status" value="1"/>
</dbReference>
<feature type="region of interest" description="Disordered" evidence="1">
    <location>
        <begin position="1"/>
        <end position="103"/>
    </location>
</feature>
<dbReference type="PANTHER" id="PTHR38046">
    <property type="entry name" value="CRYPTIC LOCI REGULATOR 2"/>
    <property type="match status" value="1"/>
</dbReference>
<reference evidence="3 4" key="1">
    <citation type="journal article" date="2016" name="Mol. Biol. Evol.">
        <title>Comparative Genomics of Early-Diverging Mushroom-Forming Fungi Provides Insights into the Origins of Lignocellulose Decay Capabilities.</title>
        <authorList>
            <person name="Nagy L.G."/>
            <person name="Riley R."/>
            <person name="Tritt A."/>
            <person name="Adam C."/>
            <person name="Daum C."/>
            <person name="Floudas D."/>
            <person name="Sun H."/>
            <person name="Yadav J.S."/>
            <person name="Pangilinan J."/>
            <person name="Larsson K.H."/>
            <person name="Matsuura K."/>
            <person name="Barry K."/>
            <person name="Labutti K."/>
            <person name="Kuo R."/>
            <person name="Ohm R.A."/>
            <person name="Bhattacharya S.S."/>
            <person name="Shirouzu T."/>
            <person name="Yoshinaga Y."/>
            <person name="Martin F.M."/>
            <person name="Grigoriev I.V."/>
            <person name="Hibbett D.S."/>
        </authorList>
    </citation>
    <scope>NUCLEOTIDE SEQUENCE [LARGE SCALE GENOMIC DNA]</scope>
    <source>
        <strain evidence="3 4">HHB9708</strain>
    </source>
</reference>
<feature type="compositionally biased region" description="Polar residues" evidence="1">
    <location>
        <begin position="28"/>
        <end position="43"/>
    </location>
</feature>
<dbReference type="Proteomes" id="UP000076722">
    <property type="component" value="Unassembled WGS sequence"/>
</dbReference>
<feature type="region of interest" description="Disordered" evidence="1">
    <location>
        <begin position="117"/>
        <end position="215"/>
    </location>
</feature>
<evidence type="ECO:0000259" key="2">
    <source>
        <dbReference type="Pfam" id="PF16761"/>
    </source>
</evidence>
<dbReference type="STRING" id="1314777.A0A164ME99"/>
<dbReference type="AlphaFoldDB" id="A0A164ME99"/>
<accession>A0A164ME99</accession>
<dbReference type="GO" id="GO:0070824">
    <property type="term" value="C:SHREC complex"/>
    <property type="evidence" value="ECO:0007669"/>
    <property type="project" value="InterPro"/>
</dbReference>
<dbReference type="GO" id="GO:0033553">
    <property type="term" value="C:rDNA heterochromatin"/>
    <property type="evidence" value="ECO:0007669"/>
    <property type="project" value="TreeGrafter"/>
</dbReference>
<protein>
    <recommendedName>
        <fullName evidence="2">Cryptic loci regulator 2 N-terminal domain-containing protein</fullName>
    </recommendedName>
</protein>
<dbReference type="InterPro" id="IPR031915">
    <property type="entry name" value="Clr2_N"/>
</dbReference>
<sequence>MNVESSLPAVPSSSRKSDQDLGPRKMNPSISISNSNFDGSSQPGLVDPTPGDPPKAPIIQRTIPQQDVESLYDPKNWNRRSALAVSERPHSHQTNHGQGRPGGLILTRHRHIVVHRKPTAVSVPPIPSAEQPAVEGGATPPPDSGDSASEADDDSLFGPEPPSPREEQSDNSKYLQGLEISFPDGTSDGITNASTTPIYPTSPPPPTTNPNSSNDPINYVTLLPLTHKTSLHWLHKVGHHIAKSFLHLPNADLVAYHMKSWPDHYRLYEHRTGDRHRPRRDCYLYGSRKVKCFRSPEEFYEHAFWIMNGGENAKEECKCKYCSRRKRKGRRYTVH</sequence>
<dbReference type="OrthoDB" id="2421327at2759"/>
<keyword evidence="4" id="KW-1185">Reference proteome</keyword>
<organism evidence="3 4">
    <name type="scientific">Sistotremastrum niveocremeum HHB9708</name>
    <dbReference type="NCBI Taxonomy" id="1314777"/>
    <lineage>
        <taxon>Eukaryota</taxon>
        <taxon>Fungi</taxon>
        <taxon>Dikarya</taxon>
        <taxon>Basidiomycota</taxon>
        <taxon>Agaricomycotina</taxon>
        <taxon>Agaricomycetes</taxon>
        <taxon>Sistotremastrales</taxon>
        <taxon>Sistotremastraceae</taxon>
        <taxon>Sertulicium</taxon>
        <taxon>Sertulicium niveocremeum</taxon>
    </lineage>
</organism>
<dbReference type="EMBL" id="KV419478">
    <property type="protein sequence ID" value="KZS86627.1"/>
    <property type="molecule type" value="Genomic_DNA"/>
</dbReference>
<gene>
    <name evidence="3" type="ORF">SISNIDRAFT_471631</name>
</gene>